<dbReference type="SUPFAM" id="SSF143865">
    <property type="entry name" value="CorA soluble domain-like"/>
    <property type="match status" value="1"/>
</dbReference>
<feature type="compositionally biased region" description="Basic residues" evidence="6">
    <location>
        <begin position="24"/>
        <end position="36"/>
    </location>
</feature>
<feature type="compositionally biased region" description="Basic and acidic residues" evidence="6">
    <location>
        <begin position="37"/>
        <end position="48"/>
    </location>
</feature>
<comment type="subcellular location">
    <subcellularLocation>
        <location evidence="1">Membrane</location>
        <topology evidence="1">Multi-pass membrane protein</topology>
    </subcellularLocation>
</comment>
<dbReference type="GeneID" id="80919530"/>
<dbReference type="PANTHER" id="PTHR21535">
    <property type="entry name" value="MAGNESIUM AND COBALT TRANSPORT PROTEIN/MITOCHONDRIAL IMPORT INNER MEMBRANE TRANSLOCASE SUBUNIT TIM8"/>
    <property type="match status" value="1"/>
</dbReference>
<name>A0AA35NCS3_SACMI</name>
<evidence type="ECO:0000256" key="5">
    <source>
        <dbReference type="ARBA" id="ARBA00023136"/>
    </source>
</evidence>
<dbReference type="GO" id="GO:0010961">
    <property type="term" value="P:intracellular magnesium ion homeostasis"/>
    <property type="evidence" value="ECO:0007669"/>
    <property type="project" value="TreeGrafter"/>
</dbReference>
<feature type="region of interest" description="Disordered" evidence="6">
    <location>
        <begin position="559"/>
        <end position="661"/>
    </location>
</feature>
<dbReference type="Gene3D" id="3.30.460.20">
    <property type="entry name" value="CorA soluble domain-like"/>
    <property type="match status" value="1"/>
</dbReference>
<dbReference type="RefSeq" id="XP_056077817.1">
    <property type="nucleotide sequence ID" value="XM_056223839.1"/>
</dbReference>
<evidence type="ECO:0008006" key="10">
    <source>
        <dbReference type="Google" id="ProtNLM"/>
    </source>
</evidence>
<evidence type="ECO:0000256" key="4">
    <source>
        <dbReference type="ARBA" id="ARBA00022989"/>
    </source>
</evidence>
<evidence type="ECO:0000313" key="9">
    <source>
        <dbReference type="Proteomes" id="UP001161438"/>
    </source>
</evidence>
<proteinExistence type="inferred from homology"/>
<feature type="compositionally biased region" description="Low complexity" evidence="6">
    <location>
        <begin position="621"/>
        <end position="631"/>
    </location>
</feature>
<feature type="compositionally biased region" description="Acidic residues" evidence="6">
    <location>
        <begin position="748"/>
        <end position="771"/>
    </location>
</feature>
<evidence type="ECO:0000313" key="8">
    <source>
        <dbReference type="EMBL" id="CAI4034697.1"/>
    </source>
</evidence>
<feature type="compositionally biased region" description="Basic and acidic residues" evidence="6">
    <location>
        <begin position="96"/>
        <end position="112"/>
    </location>
</feature>
<evidence type="ECO:0000256" key="3">
    <source>
        <dbReference type="ARBA" id="ARBA00022692"/>
    </source>
</evidence>
<keyword evidence="5 7" id="KW-0472">Membrane</keyword>
<feature type="region of interest" description="Disordered" evidence="6">
    <location>
        <begin position="1"/>
        <end position="70"/>
    </location>
</feature>
<keyword evidence="3 7" id="KW-0812">Transmembrane</keyword>
<feature type="compositionally biased region" description="Low complexity" evidence="6">
    <location>
        <begin position="13"/>
        <end position="23"/>
    </location>
</feature>
<keyword evidence="9" id="KW-1185">Reference proteome</keyword>
<feature type="compositionally biased region" description="Basic and acidic residues" evidence="6">
    <location>
        <begin position="565"/>
        <end position="578"/>
    </location>
</feature>
<dbReference type="GO" id="GO:0015095">
    <property type="term" value="F:magnesium ion transmembrane transporter activity"/>
    <property type="evidence" value="ECO:0007669"/>
    <property type="project" value="InterPro"/>
</dbReference>
<reference evidence="8" key="1">
    <citation type="submission" date="2022-10" db="EMBL/GenBank/DDBJ databases">
        <authorList>
            <person name="Byrne P K."/>
        </authorList>
    </citation>
    <scope>NUCLEOTIDE SEQUENCE</scope>
    <source>
        <strain evidence="8">IFO1815</strain>
    </source>
</reference>
<feature type="transmembrane region" description="Helical" evidence="7">
    <location>
        <begin position="911"/>
        <end position="934"/>
    </location>
</feature>
<dbReference type="SUPFAM" id="SSF144083">
    <property type="entry name" value="Magnesium transport protein CorA, transmembrane region"/>
    <property type="match status" value="1"/>
</dbReference>
<feature type="region of interest" description="Disordered" evidence="6">
    <location>
        <begin position="745"/>
        <end position="771"/>
    </location>
</feature>
<dbReference type="EMBL" id="OX365767">
    <property type="protein sequence ID" value="CAI4034697.1"/>
    <property type="molecule type" value="Genomic_DNA"/>
</dbReference>
<protein>
    <recommendedName>
        <fullName evidence="10">Mnr2p</fullName>
    </recommendedName>
</protein>
<dbReference type="InterPro" id="IPR045861">
    <property type="entry name" value="CorA_cytoplasmic_dom"/>
</dbReference>
<feature type="compositionally biased region" description="Low complexity" evidence="6">
    <location>
        <begin position="247"/>
        <end position="256"/>
    </location>
</feature>
<comment type="similarity">
    <text evidence="2">Belongs to the CorA metal ion transporter (MIT) (TC 1.A.35) family.</text>
</comment>
<evidence type="ECO:0000256" key="2">
    <source>
        <dbReference type="ARBA" id="ARBA00009765"/>
    </source>
</evidence>
<feature type="compositionally biased region" description="Low complexity" evidence="6">
    <location>
        <begin position="199"/>
        <end position="210"/>
    </location>
</feature>
<dbReference type="PANTHER" id="PTHR21535:SF51">
    <property type="entry name" value="MANGANESE RESISTANCE PROTEIN MNR2"/>
    <property type="match status" value="1"/>
</dbReference>
<evidence type="ECO:0000256" key="1">
    <source>
        <dbReference type="ARBA" id="ARBA00004141"/>
    </source>
</evidence>
<feature type="compositionally biased region" description="Polar residues" evidence="6">
    <location>
        <begin position="143"/>
        <end position="152"/>
    </location>
</feature>
<dbReference type="FunFam" id="1.20.58.340:FF:000008">
    <property type="entry name" value="CorA family metal ion transporter"/>
    <property type="match status" value="1"/>
</dbReference>
<gene>
    <name evidence="8" type="primary">SMKI11G1460</name>
    <name evidence="8" type="ORF">SMKI_11G1460</name>
</gene>
<dbReference type="CDD" id="cd12829">
    <property type="entry name" value="Alr1p-like"/>
    <property type="match status" value="1"/>
</dbReference>
<keyword evidence="4 7" id="KW-1133">Transmembrane helix</keyword>
<feature type="region of interest" description="Disordered" evidence="6">
    <location>
        <begin position="96"/>
        <end position="154"/>
    </location>
</feature>
<accession>A0AA35NCS3</accession>
<evidence type="ECO:0000256" key="6">
    <source>
        <dbReference type="SAM" id="MobiDB-lite"/>
    </source>
</evidence>
<organism evidence="8 9">
    <name type="scientific">Saccharomyces mikatae IFO 1815</name>
    <dbReference type="NCBI Taxonomy" id="226126"/>
    <lineage>
        <taxon>Eukaryota</taxon>
        <taxon>Fungi</taxon>
        <taxon>Dikarya</taxon>
        <taxon>Ascomycota</taxon>
        <taxon>Saccharomycotina</taxon>
        <taxon>Saccharomycetes</taxon>
        <taxon>Saccharomycetales</taxon>
        <taxon>Saccharomycetaceae</taxon>
        <taxon>Saccharomyces</taxon>
    </lineage>
</organism>
<evidence type="ECO:0000256" key="7">
    <source>
        <dbReference type="SAM" id="Phobius"/>
    </source>
</evidence>
<sequence length="973" mass="110437">MSTNNSQKDEGVPLLSPYSSSPQLRKKKRNQKKRKDKFVGHLKSDSRRPTQLLHDNVQHEHEQVTDFDQIDSWGMLHESDSTSNDMIKSEDPSLRGAFIDHRPSMSQPRERPQSASSTVQPQPIMKFSAPSYKKATGLRPSDPNRSLVSDLSPSELESWLKRRKSVHKSFADENSPNDRKQSNANNDVVIDVDALMHHVNNNTSNGVNDNSKSRKKKRGSDDGSNENSKHTSSDTNDEEDEYNSRPSSSLSSNNSSLDDVCLVLDDEGSEVPKVWPDCTVLEEFSKEETERLRSQAIQDAEAFHFQYDEDEDDGTSNEDGILFSKPIVTNIDVPELGNRRVNETENLKNGRLRPKRIAPWHLIQRPMVLGSNSTKDSKSRIQSGLQDNLLVGRNIQYPPHIISNNPEHFRFTYFRVDLDSTVHSPTISGLLQPGQKFQDLFVASIYSQDNSAGHIRTHPNSPTPGIKAETISQLQGLTAKNPSTLSSMSVANIEDVPPFWLDVSNPTEEEMKILSKAFGIHPLTTEDIFLGEVREKVELFRDYYLICFRSFDIVAEKHVRRRKKEKQESATLDHESISRRKSQAYGATMSNDSNANNNNTSNVNRSKWLPSILRSRRRSSANRTINTSSSSYKRRVKSEKKKMEENEKFKRKSGDRHKPREGELEPLNVYIIVFRTGVLTFHFAPTPHPINVRRRARLLKDYLNVTSDWIAYALIDDITDAFAPMIELIEDEVYEIEDAILKMHQSDDSSDSDSSDSDSSDSDSDYGASDEDAFPFDVYSKKTTYSSAKSSVSSRSMSTSETSFNANLIGWKRKGDMLRRIGECRKRVMSILRLLGSKADVIKGFAKRYNEQWEASPQSEIAMYLGDIQDHIVTMVSSLNHYEKLLSRSHSNYLAQINIDMTKVNNDMNDVLGKITILGTIVLPMNVITGLWGMNVIVPGQYRDSLTWFIGIVLFMCMLACSAYMYTKRRFGF</sequence>
<dbReference type="InterPro" id="IPR045863">
    <property type="entry name" value="CorA_TM1_TM2"/>
</dbReference>
<dbReference type="Gene3D" id="1.20.58.340">
    <property type="entry name" value="Magnesium transport protein CorA, transmembrane region"/>
    <property type="match status" value="2"/>
</dbReference>
<dbReference type="Proteomes" id="UP001161438">
    <property type="component" value="Chromosome 11"/>
</dbReference>
<dbReference type="AlphaFoldDB" id="A0AA35NCS3"/>
<feature type="transmembrane region" description="Helical" evidence="7">
    <location>
        <begin position="946"/>
        <end position="967"/>
    </location>
</feature>
<dbReference type="GO" id="GO:0000329">
    <property type="term" value="C:fungal-type vacuole membrane"/>
    <property type="evidence" value="ECO:0007669"/>
    <property type="project" value="TreeGrafter"/>
</dbReference>
<dbReference type="Pfam" id="PF01544">
    <property type="entry name" value="CorA"/>
    <property type="match status" value="1"/>
</dbReference>
<feature type="region of interest" description="Disordered" evidence="6">
    <location>
        <begin position="198"/>
        <end position="256"/>
    </location>
</feature>
<feature type="compositionally biased region" description="Low complexity" evidence="6">
    <location>
        <begin position="590"/>
        <end position="606"/>
    </location>
</feature>
<dbReference type="InterPro" id="IPR044089">
    <property type="entry name" value="Alr1-like"/>
</dbReference>
<dbReference type="InterPro" id="IPR002523">
    <property type="entry name" value="MgTranspt_CorA/ZnTranspt_ZntB"/>
</dbReference>